<keyword evidence="8" id="KW-1133">Transmembrane helix</keyword>
<comment type="subcellular location">
    <subcellularLocation>
        <location evidence="1">Membrane</location>
        <topology evidence="1">Single-pass type I membrane protein</topology>
    </subcellularLocation>
</comment>
<evidence type="ECO:0000256" key="5">
    <source>
        <dbReference type="ARBA" id="ARBA00022729"/>
    </source>
</evidence>
<comment type="caution">
    <text evidence="12">The sequence shown here is derived from an EMBL/GenBank/DDBJ whole genome shotgun (WGS) entry which is preliminary data.</text>
</comment>
<dbReference type="PANTHER" id="PTHR34590">
    <property type="entry name" value="OS03G0124300 PROTEIN-RELATED"/>
    <property type="match status" value="1"/>
</dbReference>
<dbReference type="Proteomes" id="UP000436088">
    <property type="component" value="Unassembled WGS sequence"/>
</dbReference>
<keyword evidence="3" id="KW-0808">Transferase</keyword>
<keyword evidence="2" id="KW-0723">Serine/threonine-protein kinase</keyword>
<keyword evidence="7" id="KW-0067">ATP-binding</keyword>
<protein>
    <recommendedName>
        <fullName evidence="11">Malectin-like domain-containing protein</fullName>
    </recommendedName>
</protein>
<evidence type="ECO:0000256" key="3">
    <source>
        <dbReference type="ARBA" id="ARBA00022679"/>
    </source>
</evidence>
<proteinExistence type="predicted"/>
<keyword evidence="6" id="KW-0547">Nucleotide-binding</keyword>
<organism evidence="12 13">
    <name type="scientific">Hibiscus syriacus</name>
    <name type="common">Rose of Sharon</name>
    <dbReference type="NCBI Taxonomy" id="106335"/>
    <lineage>
        <taxon>Eukaryota</taxon>
        <taxon>Viridiplantae</taxon>
        <taxon>Streptophyta</taxon>
        <taxon>Embryophyta</taxon>
        <taxon>Tracheophyta</taxon>
        <taxon>Spermatophyta</taxon>
        <taxon>Magnoliopsida</taxon>
        <taxon>eudicotyledons</taxon>
        <taxon>Gunneridae</taxon>
        <taxon>Pentapetalae</taxon>
        <taxon>rosids</taxon>
        <taxon>malvids</taxon>
        <taxon>Malvales</taxon>
        <taxon>Malvaceae</taxon>
        <taxon>Malvoideae</taxon>
        <taxon>Hibiscus</taxon>
    </lineage>
</organism>
<feature type="domain" description="Malectin-like" evidence="11">
    <location>
        <begin position="160"/>
        <end position="301"/>
    </location>
</feature>
<evidence type="ECO:0000313" key="12">
    <source>
        <dbReference type="EMBL" id="KAE8723401.1"/>
    </source>
</evidence>
<reference evidence="12" key="1">
    <citation type="submission" date="2019-09" db="EMBL/GenBank/DDBJ databases">
        <title>Draft genome information of white flower Hibiscus syriacus.</title>
        <authorList>
            <person name="Kim Y.-M."/>
        </authorList>
    </citation>
    <scope>NUCLEOTIDE SEQUENCE [LARGE SCALE GENOMIC DNA]</scope>
    <source>
        <strain evidence="12">YM2019G1</strain>
    </source>
</reference>
<dbReference type="GO" id="GO:0016020">
    <property type="term" value="C:membrane"/>
    <property type="evidence" value="ECO:0007669"/>
    <property type="project" value="UniProtKB-SubCell"/>
</dbReference>
<dbReference type="Pfam" id="PF12819">
    <property type="entry name" value="Malectin_like"/>
    <property type="match status" value="1"/>
</dbReference>
<keyword evidence="2" id="KW-0418">Kinase</keyword>
<dbReference type="InterPro" id="IPR024788">
    <property type="entry name" value="Malectin-like_Carb-bd_dom"/>
</dbReference>
<dbReference type="Gene3D" id="2.60.120.430">
    <property type="entry name" value="Galactose-binding lectin"/>
    <property type="match status" value="1"/>
</dbReference>
<keyword evidence="4" id="KW-0812">Transmembrane</keyword>
<dbReference type="PANTHER" id="PTHR34590:SF5">
    <property type="entry name" value="OS04G0586500 PROTEIN"/>
    <property type="match status" value="1"/>
</dbReference>
<dbReference type="InterPro" id="IPR045272">
    <property type="entry name" value="ANXUR1/2-like"/>
</dbReference>
<keyword evidence="9" id="KW-0472">Membrane</keyword>
<evidence type="ECO:0000256" key="6">
    <source>
        <dbReference type="ARBA" id="ARBA00022741"/>
    </source>
</evidence>
<keyword evidence="5" id="KW-0732">Signal</keyword>
<gene>
    <name evidence="12" type="ORF">F3Y22_tig00012443pilonHSYRG00002</name>
</gene>
<dbReference type="EMBL" id="VEPZ02000526">
    <property type="protein sequence ID" value="KAE8723401.1"/>
    <property type="molecule type" value="Genomic_DNA"/>
</dbReference>
<evidence type="ECO:0000256" key="9">
    <source>
        <dbReference type="ARBA" id="ARBA00023136"/>
    </source>
</evidence>
<evidence type="ECO:0000256" key="8">
    <source>
        <dbReference type="ARBA" id="ARBA00022989"/>
    </source>
</evidence>
<evidence type="ECO:0000256" key="1">
    <source>
        <dbReference type="ARBA" id="ARBA00004479"/>
    </source>
</evidence>
<evidence type="ECO:0000256" key="10">
    <source>
        <dbReference type="ARBA" id="ARBA00023180"/>
    </source>
</evidence>
<accession>A0A6A3C637</accession>
<evidence type="ECO:0000259" key="11">
    <source>
        <dbReference type="Pfam" id="PF12819"/>
    </source>
</evidence>
<name>A0A6A3C637_HIBSY</name>
<evidence type="ECO:0000313" key="13">
    <source>
        <dbReference type="Proteomes" id="UP000436088"/>
    </source>
</evidence>
<evidence type="ECO:0000256" key="2">
    <source>
        <dbReference type="ARBA" id="ARBA00022527"/>
    </source>
</evidence>
<dbReference type="GO" id="GO:0005524">
    <property type="term" value="F:ATP binding"/>
    <property type="evidence" value="ECO:0007669"/>
    <property type="project" value="UniProtKB-KW"/>
</dbReference>
<keyword evidence="10" id="KW-0325">Glycoprotein</keyword>
<keyword evidence="13" id="KW-1185">Reference proteome</keyword>
<dbReference type="AlphaFoldDB" id="A0A6A3C637"/>
<sequence length="340" mass="38603">MAIRPALLYGSECWATKKDHDVLGVVSVSEKLREGRLRWFGHVLRRLPSDAVRRVESITVDGARRKGRPRRKWEDCLRSDLRDLALTEDMTSDRKIWRLKTRVVEYENIVEGKASSSKREFRSWKALTGSKHYLLEAIARAAKNNGGGGGVSRPFFTSTVANVNDTRMFRTWSDDLPYIFGATVGTTPSRSNNITMKYTEDTPSYTASASVYPKSRTLGDDPMINMKYNLTWNFPTETGFIYLLRLHFYETHVEVSEEGQCVFGIFINNDTAEYVADMYWSGNNDILVYRNYVLLIPSEAQKIQAATDNFNNAFVIGRGGFGNVYKGFIKGIECEVPSSD</sequence>
<dbReference type="GO" id="GO:0004714">
    <property type="term" value="F:transmembrane receptor protein tyrosine kinase activity"/>
    <property type="evidence" value="ECO:0007669"/>
    <property type="project" value="InterPro"/>
</dbReference>
<dbReference type="GO" id="GO:0004674">
    <property type="term" value="F:protein serine/threonine kinase activity"/>
    <property type="evidence" value="ECO:0007669"/>
    <property type="project" value="UniProtKB-KW"/>
</dbReference>
<evidence type="ECO:0000256" key="7">
    <source>
        <dbReference type="ARBA" id="ARBA00022840"/>
    </source>
</evidence>
<evidence type="ECO:0000256" key="4">
    <source>
        <dbReference type="ARBA" id="ARBA00022692"/>
    </source>
</evidence>